<dbReference type="EMBL" id="SRLO01000826">
    <property type="protein sequence ID" value="TNN45762.1"/>
    <property type="molecule type" value="Genomic_DNA"/>
</dbReference>
<sequence>MSESRSDGAAEGREHTFPPEALITAGQSTIKMERSNVTTPGHNVTSALGLRNVSVNGEIPFRDSVPAKPKVCGRPLESRPKPSAEVQLCDPELNLGAFHDSLKVAPRNSDMLTIKQNTV</sequence>
<keyword evidence="3" id="KW-1185">Reference proteome</keyword>
<evidence type="ECO:0000313" key="3">
    <source>
        <dbReference type="Proteomes" id="UP000314294"/>
    </source>
</evidence>
<dbReference type="AlphaFoldDB" id="A0A4Z2FZH5"/>
<evidence type="ECO:0000313" key="2">
    <source>
        <dbReference type="EMBL" id="TNN45762.1"/>
    </source>
</evidence>
<reference evidence="2 3" key="1">
    <citation type="submission" date="2019-03" db="EMBL/GenBank/DDBJ databases">
        <title>First draft genome of Liparis tanakae, snailfish: a comprehensive survey of snailfish specific genes.</title>
        <authorList>
            <person name="Kim W."/>
            <person name="Song I."/>
            <person name="Jeong J.-H."/>
            <person name="Kim D."/>
            <person name="Kim S."/>
            <person name="Ryu S."/>
            <person name="Song J.Y."/>
            <person name="Lee S.K."/>
        </authorList>
    </citation>
    <scope>NUCLEOTIDE SEQUENCE [LARGE SCALE GENOMIC DNA]</scope>
    <source>
        <tissue evidence="2">Muscle</tissue>
    </source>
</reference>
<proteinExistence type="predicted"/>
<gene>
    <name evidence="2" type="ORF">EYF80_044035</name>
</gene>
<dbReference type="Proteomes" id="UP000314294">
    <property type="component" value="Unassembled WGS sequence"/>
</dbReference>
<evidence type="ECO:0000256" key="1">
    <source>
        <dbReference type="SAM" id="MobiDB-lite"/>
    </source>
</evidence>
<feature type="region of interest" description="Disordered" evidence="1">
    <location>
        <begin position="1"/>
        <end position="20"/>
    </location>
</feature>
<name>A0A4Z2FZH5_9TELE</name>
<protein>
    <submittedName>
        <fullName evidence="2">Uncharacterized protein</fullName>
    </submittedName>
</protein>
<comment type="caution">
    <text evidence="2">The sequence shown here is derived from an EMBL/GenBank/DDBJ whole genome shotgun (WGS) entry which is preliminary data.</text>
</comment>
<feature type="compositionally biased region" description="Basic and acidic residues" evidence="1">
    <location>
        <begin position="1"/>
        <end position="17"/>
    </location>
</feature>
<accession>A0A4Z2FZH5</accession>
<organism evidence="2 3">
    <name type="scientific">Liparis tanakae</name>
    <name type="common">Tanaka's snailfish</name>
    <dbReference type="NCBI Taxonomy" id="230148"/>
    <lineage>
        <taxon>Eukaryota</taxon>
        <taxon>Metazoa</taxon>
        <taxon>Chordata</taxon>
        <taxon>Craniata</taxon>
        <taxon>Vertebrata</taxon>
        <taxon>Euteleostomi</taxon>
        <taxon>Actinopterygii</taxon>
        <taxon>Neopterygii</taxon>
        <taxon>Teleostei</taxon>
        <taxon>Neoteleostei</taxon>
        <taxon>Acanthomorphata</taxon>
        <taxon>Eupercaria</taxon>
        <taxon>Perciformes</taxon>
        <taxon>Cottioidei</taxon>
        <taxon>Cottales</taxon>
        <taxon>Liparidae</taxon>
        <taxon>Liparis</taxon>
    </lineage>
</organism>